<dbReference type="GO" id="GO:0030313">
    <property type="term" value="C:cell envelope"/>
    <property type="evidence" value="ECO:0007669"/>
    <property type="project" value="UniProtKB-SubCell"/>
</dbReference>
<dbReference type="Pfam" id="PF25989">
    <property type="entry name" value="YknX_C"/>
    <property type="match status" value="1"/>
</dbReference>
<evidence type="ECO:0000256" key="4">
    <source>
        <dbReference type="SAM" id="Coils"/>
    </source>
</evidence>
<gene>
    <name evidence="8" type="ORF">CLCY_5c00990</name>
</gene>
<dbReference type="EMBL" id="LFVU01000004">
    <property type="protein sequence ID" value="KMT22860.1"/>
    <property type="molecule type" value="Genomic_DNA"/>
</dbReference>
<comment type="subcellular location">
    <subcellularLocation>
        <location evidence="1">Cell envelope</location>
    </subcellularLocation>
</comment>
<dbReference type="GO" id="GO:0022857">
    <property type="term" value="F:transmembrane transporter activity"/>
    <property type="evidence" value="ECO:0007669"/>
    <property type="project" value="InterPro"/>
</dbReference>
<keyword evidence="3 4" id="KW-0175">Coiled coil</keyword>
<dbReference type="NCBIfam" id="TIGR01730">
    <property type="entry name" value="RND_mfp"/>
    <property type="match status" value="1"/>
</dbReference>
<dbReference type="Gene3D" id="2.40.30.170">
    <property type="match status" value="1"/>
</dbReference>
<accession>A0A0J8D9Y0</accession>
<dbReference type="Pfam" id="PF25990">
    <property type="entry name" value="Beta-barrel_YknX"/>
    <property type="match status" value="1"/>
</dbReference>
<reference evidence="8 9" key="1">
    <citation type="submission" date="2015-06" db="EMBL/GenBank/DDBJ databases">
        <title>Draft genome sequence of the purine-degrading Clostridium cylindrosporum HC-1 (DSM 605).</title>
        <authorList>
            <person name="Poehlein A."/>
            <person name="Schiel-Bengelsdorf B."/>
            <person name="Bengelsdorf F."/>
            <person name="Daniel R."/>
            <person name="Duerre P."/>
        </authorList>
    </citation>
    <scope>NUCLEOTIDE SEQUENCE [LARGE SCALE GENOMIC DNA]</scope>
    <source>
        <strain evidence="8 9">DSM 605</strain>
    </source>
</reference>
<evidence type="ECO:0000256" key="2">
    <source>
        <dbReference type="ARBA" id="ARBA00009477"/>
    </source>
</evidence>
<proteinExistence type="inferred from homology"/>
<dbReference type="GO" id="GO:0016020">
    <property type="term" value="C:membrane"/>
    <property type="evidence" value="ECO:0007669"/>
    <property type="project" value="InterPro"/>
</dbReference>
<dbReference type="PANTHER" id="PTHR32347:SF14">
    <property type="entry name" value="EFFLUX SYSTEM COMPONENT YKNX-RELATED"/>
    <property type="match status" value="1"/>
</dbReference>
<evidence type="ECO:0000259" key="6">
    <source>
        <dbReference type="Pfam" id="PF25989"/>
    </source>
</evidence>
<evidence type="ECO:0000259" key="7">
    <source>
        <dbReference type="Pfam" id="PF25990"/>
    </source>
</evidence>
<dbReference type="Gene3D" id="1.10.287.470">
    <property type="entry name" value="Helix hairpin bin"/>
    <property type="match status" value="1"/>
</dbReference>
<evidence type="ECO:0000313" key="8">
    <source>
        <dbReference type="EMBL" id="KMT22860.1"/>
    </source>
</evidence>
<dbReference type="PANTHER" id="PTHR32347">
    <property type="entry name" value="EFFLUX SYSTEM COMPONENT YKNX-RELATED"/>
    <property type="match status" value="1"/>
</dbReference>
<dbReference type="Gene3D" id="2.40.420.20">
    <property type="match status" value="1"/>
</dbReference>
<sequence>MKRKKAIIITTLVAVILLIVGTVTVKLKSTKQEVSLDTVKRGKLQKIASITGEVISNSNFETLLNPSMKVSSVNFKEGDIVNKGDVILSYDSSDVSDQLKKARLNLEYQKELQSQASSQKSQTQTQNIPNGAQGNVPPEVINEIISSNNKTPQVNEKAQKLQVDMAENDVKSLEKKLNSFKVTSPIKGKITKLNATKGTIPAQGSLLQVNDTSNLKIRLSLSQYDSALIKKGQKASIKISGIDKSFSGEVIYVSDVAEAPSPTSTEKVILADVSINEDSSNVKIGFEAECSITLSEKNSTYISFDSIKKDKSGTYVYVVEGEKLKKRYIKTGLETDFEIEVTNGLKEGDKYVKSPSETLKEGDVVSTKEVKND</sequence>
<keyword evidence="9" id="KW-1185">Reference proteome</keyword>
<feature type="domain" description="YknX-like C-terminal permuted SH3-like" evidence="6">
    <location>
        <begin position="305"/>
        <end position="366"/>
    </location>
</feature>
<dbReference type="STRING" id="1121307.CLCY_5c00990"/>
<evidence type="ECO:0000313" key="9">
    <source>
        <dbReference type="Proteomes" id="UP000036756"/>
    </source>
</evidence>
<protein>
    <submittedName>
        <fullName evidence="8">RND family efflux transporter, MFP subunit</fullName>
    </submittedName>
</protein>
<organism evidence="8 9">
    <name type="scientific">Clostridium cylindrosporum DSM 605</name>
    <dbReference type="NCBI Taxonomy" id="1121307"/>
    <lineage>
        <taxon>Bacteria</taxon>
        <taxon>Bacillati</taxon>
        <taxon>Bacillota</taxon>
        <taxon>Clostridia</taxon>
        <taxon>Eubacteriales</taxon>
        <taxon>Clostridiaceae</taxon>
        <taxon>Clostridium</taxon>
    </lineage>
</organism>
<dbReference type="InterPro" id="IPR058636">
    <property type="entry name" value="Beta-barrel_YknX"/>
</dbReference>
<feature type="region of interest" description="Disordered" evidence="5">
    <location>
        <begin position="112"/>
        <end position="137"/>
    </location>
</feature>
<dbReference type="SUPFAM" id="SSF111369">
    <property type="entry name" value="HlyD-like secretion proteins"/>
    <property type="match status" value="1"/>
</dbReference>
<evidence type="ECO:0000256" key="1">
    <source>
        <dbReference type="ARBA" id="ARBA00004196"/>
    </source>
</evidence>
<dbReference type="Proteomes" id="UP000036756">
    <property type="component" value="Unassembled WGS sequence"/>
</dbReference>
<evidence type="ECO:0000256" key="3">
    <source>
        <dbReference type="ARBA" id="ARBA00023054"/>
    </source>
</evidence>
<comment type="caution">
    <text evidence="8">The sequence shown here is derived from an EMBL/GenBank/DDBJ whole genome shotgun (WGS) entry which is preliminary data.</text>
</comment>
<feature type="domain" description="YknX-like beta-barrel" evidence="7">
    <location>
        <begin position="216"/>
        <end position="289"/>
    </location>
</feature>
<dbReference type="PATRIC" id="fig|1121307.3.peg.2033"/>
<dbReference type="Gene3D" id="2.40.50.100">
    <property type="match status" value="1"/>
</dbReference>
<dbReference type="InterPro" id="IPR050465">
    <property type="entry name" value="UPF0194_transport"/>
</dbReference>
<name>A0A0J8D9Y0_CLOCY</name>
<dbReference type="OrthoDB" id="11589at2"/>
<dbReference type="RefSeq" id="WP_048569592.1">
    <property type="nucleotide sequence ID" value="NZ_LFVU01000004.1"/>
</dbReference>
<feature type="coiled-coil region" evidence="4">
    <location>
        <begin position="156"/>
        <end position="183"/>
    </location>
</feature>
<evidence type="ECO:0000256" key="5">
    <source>
        <dbReference type="SAM" id="MobiDB-lite"/>
    </source>
</evidence>
<dbReference type="InterPro" id="IPR058637">
    <property type="entry name" value="YknX-like_C"/>
</dbReference>
<feature type="compositionally biased region" description="Low complexity" evidence="5">
    <location>
        <begin position="113"/>
        <end position="126"/>
    </location>
</feature>
<dbReference type="InterPro" id="IPR006143">
    <property type="entry name" value="RND_pump_MFP"/>
</dbReference>
<dbReference type="AlphaFoldDB" id="A0A0J8D9Y0"/>
<comment type="similarity">
    <text evidence="2">Belongs to the membrane fusion protein (MFP) (TC 8.A.1) family.</text>
</comment>